<gene>
    <name evidence="1" type="ORF">N7U66_02930</name>
</gene>
<dbReference type="Proteomes" id="UP001164705">
    <property type="component" value="Chromosome"/>
</dbReference>
<reference evidence="1" key="1">
    <citation type="submission" date="2022-11" db="EMBL/GenBank/DDBJ databases">
        <title>Lacinutrix neustonica HL-RS19T sp. nov., isolated from the surface microlayer sample of brackish Lake Shihwa.</title>
        <authorList>
            <person name="Choi J.Y."/>
            <person name="Hwang C.Y."/>
        </authorList>
    </citation>
    <scope>NUCLEOTIDE SEQUENCE</scope>
    <source>
        <strain evidence="1">HL-RS19</strain>
    </source>
</reference>
<evidence type="ECO:0000313" key="2">
    <source>
        <dbReference type="Proteomes" id="UP001164705"/>
    </source>
</evidence>
<keyword evidence="2" id="KW-1185">Reference proteome</keyword>
<dbReference type="KEGG" id="lnu:N7U66_02930"/>
<sequence>MSNRFLFLEKELTDFDANNTKKKGILSKTKSRYSTQKIAPAVAGAVVAAVGVGWKIFEFAWAQTEGDISVKLARMEGAKLPSDDTSFQNKGVWQKKTIRVYKKVENYVNDEISAKFDLSFKYNGYGVGYVDMDHVASNDAVGWGLRVEAKLMADPQNYKSNNGGQSMSMIEVTFNYRFTRAIGSDVIKIQRYKLYGDGTVI</sequence>
<name>A0A9E8MW32_9FLAO</name>
<evidence type="ECO:0000313" key="1">
    <source>
        <dbReference type="EMBL" id="WAC02653.1"/>
    </source>
</evidence>
<organism evidence="1 2">
    <name type="scientific">Lacinutrix neustonica</name>
    <dbReference type="NCBI Taxonomy" id="2980107"/>
    <lineage>
        <taxon>Bacteria</taxon>
        <taxon>Pseudomonadati</taxon>
        <taxon>Bacteroidota</taxon>
        <taxon>Flavobacteriia</taxon>
        <taxon>Flavobacteriales</taxon>
        <taxon>Flavobacteriaceae</taxon>
        <taxon>Lacinutrix</taxon>
    </lineage>
</organism>
<protein>
    <submittedName>
        <fullName evidence="1">Uncharacterized protein</fullName>
    </submittedName>
</protein>
<proteinExistence type="predicted"/>
<dbReference type="AlphaFoldDB" id="A0A9E8MW32"/>
<accession>A0A9E8MW32</accession>
<dbReference type="EMBL" id="CP113088">
    <property type="protein sequence ID" value="WAC02653.1"/>
    <property type="molecule type" value="Genomic_DNA"/>
</dbReference>
<dbReference type="RefSeq" id="WP_267677250.1">
    <property type="nucleotide sequence ID" value="NZ_CP113088.1"/>
</dbReference>